<sequence>MRTTTLAATSSTLFNDTVNNYQDEQSERWIEEWMIGRQNRDLLVVSTNYKLSKVHIVNDSGNHRKSLNLSIAASLKKLQTSYIDILSPTLVVESPRRNLSLLRPVSDNLQDWSTSIEELMDSLHILVEQGLDSRWNVMLRYLEREVIPMALAPYDVISGGKFQSQAQIKEREKTGEDLRTMLGTGQSP</sequence>
<comment type="similarity">
    <text evidence="2">Belongs to the aldo/keto reductase family. Aldo/keto reductase 2 subfamily.</text>
</comment>
<evidence type="ECO:0000259" key="3">
    <source>
        <dbReference type="Pfam" id="PF00248"/>
    </source>
</evidence>
<dbReference type="AlphaFoldDB" id="A0A0D2CFE0"/>
<dbReference type="InterPro" id="IPR050523">
    <property type="entry name" value="AKR_Detox_Biosynth"/>
</dbReference>
<dbReference type="OrthoDB" id="48988at2759"/>
<keyword evidence="1" id="KW-0560">Oxidoreductase</keyword>
<name>A0A0D2CFE0_9EURO</name>
<dbReference type="InterPro" id="IPR023210">
    <property type="entry name" value="NADP_OxRdtase_dom"/>
</dbReference>
<dbReference type="PANTHER" id="PTHR43364">
    <property type="entry name" value="NADH-SPECIFIC METHYLGLYOXAL REDUCTASE-RELATED"/>
    <property type="match status" value="1"/>
</dbReference>
<dbReference type="Gene3D" id="3.20.20.100">
    <property type="entry name" value="NADP-dependent oxidoreductase domain"/>
    <property type="match status" value="1"/>
</dbReference>
<dbReference type="PANTHER" id="PTHR43364:SF2">
    <property type="entry name" value="ARYL-ALCOHOL DEHYDROGENASE AAD10-RELATED"/>
    <property type="match status" value="1"/>
</dbReference>
<accession>A0A0D2CFE0</accession>
<evidence type="ECO:0000256" key="2">
    <source>
        <dbReference type="ARBA" id="ARBA00038157"/>
    </source>
</evidence>
<dbReference type="InterPro" id="IPR036812">
    <property type="entry name" value="NAD(P)_OxRdtase_dom_sf"/>
</dbReference>
<evidence type="ECO:0000313" key="4">
    <source>
        <dbReference type="EMBL" id="KIW28940.1"/>
    </source>
</evidence>
<evidence type="ECO:0000313" key="5">
    <source>
        <dbReference type="Proteomes" id="UP000054466"/>
    </source>
</evidence>
<dbReference type="GeneID" id="27343986"/>
<dbReference type="SUPFAM" id="SSF51430">
    <property type="entry name" value="NAD(P)-linked oxidoreductase"/>
    <property type="match status" value="1"/>
</dbReference>
<feature type="domain" description="NADP-dependent oxidoreductase" evidence="3">
    <location>
        <begin position="14"/>
        <end position="131"/>
    </location>
</feature>
<proteinExistence type="inferred from homology"/>
<dbReference type="HOGENOM" id="CLU_1440903_0_0_1"/>
<gene>
    <name evidence="4" type="ORF">PV07_04792</name>
</gene>
<dbReference type="EMBL" id="KN847042">
    <property type="protein sequence ID" value="KIW28940.1"/>
    <property type="molecule type" value="Genomic_DNA"/>
</dbReference>
<dbReference type="RefSeq" id="XP_016249156.1">
    <property type="nucleotide sequence ID" value="XM_016391637.1"/>
</dbReference>
<dbReference type="Proteomes" id="UP000054466">
    <property type="component" value="Unassembled WGS sequence"/>
</dbReference>
<dbReference type="Pfam" id="PF00248">
    <property type="entry name" value="Aldo_ket_red"/>
    <property type="match status" value="1"/>
</dbReference>
<dbReference type="GO" id="GO:0016491">
    <property type="term" value="F:oxidoreductase activity"/>
    <property type="evidence" value="ECO:0007669"/>
    <property type="project" value="UniProtKB-KW"/>
</dbReference>
<dbReference type="VEuPathDB" id="FungiDB:PV07_04792"/>
<keyword evidence="5" id="KW-1185">Reference proteome</keyword>
<protein>
    <recommendedName>
        <fullName evidence="3">NADP-dependent oxidoreductase domain-containing protein</fullName>
    </recommendedName>
</protein>
<organism evidence="4 5">
    <name type="scientific">Cladophialophora immunda</name>
    <dbReference type="NCBI Taxonomy" id="569365"/>
    <lineage>
        <taxon>Eukaryota</taxon>
        <taxon>Fungi</taxon>
        <taxon>Dikarya</taxon>
        <taxon>Ascomycota</taxon>
        <taxon>Pezizomycotina</taxon>
        <taxon>Eurotiomycetes</taxon>
        <taxon>Chaetothyriomycetidae</taxon>
        <taxon>Chaetothyriales</taxon>
        <taxon>Herpotrichiellaceae</taxon>
        <taxon>Cladophialophora</taxon>
    </lineage>
</organism>
<dbReference type="STRING" id="569365.A0A0D2CFE0"/>
<reference evidence="4 5" key="1">
    <citation type="submission" date="2015-01" db="EMBL/GenBank/DDBJ databases">
        <title>The Genome Sequence of Cladophialophora immunda CBS83496.</title>
        <authorList>
            <consortium name="The Broad Institute Genomics Platform"/>
            <person name="Cuomo C."/>
            <person name="de Hoog S."/>
            <person name="Gorbushina A."/>
            <person name="Stielow B."/>
            <person name="Teixiera M."/>
            <person name="Abouelleil A."/>
            <person name="Chapman S.B."/>
            <person name="Priest M."/>
            <person name="Young S.K."/>
            <person name="Wortman J."/>
            <person name="Nusbaum C."/>
            <person name="Birren B."/>
        </authorList>
    </citation>
    <scope>NUCLEOTIDE SEQUENCE [LARGE SCALE GENOMIC DNA]</scope>
    <source>
        <strain evidence="4 5">CBS 83496</strain>
    </source>
</reference>
<evidence type="ECO:0000256" key="1">
    <source>
        <dbReference type="ARBA" id="ARBA00023002"/>
    </source>
</evidence>